<name>A0ABR4LHP0_9EURO</name>
<feature type="region of interest" description="Disordered" evidence="1">
    <location>
        <begin position="89"/>
        <end position="113"/>
    </location>
</feature>
<keyword evidence="3" id="KW-1185">Reference proteome</keyword>
<dbReference type="RefSeq" id="XP_070883034.1">
    <property type="nucleotide sequence ID" value="XM_071033628.1"/>
</dbReference>
<evidence type="ECO:0000313" key="2">
    <source>
        <dbReference type="EMBL" id="KAL2864055.1"/>
    </source>
</evidence>
<reference evidence="2 3" key="1">
    <citation type="submission" date="2024-07" db="EMBL/GenBank/DDBJ databases">
        <title>Section-level genome sequencing and comparative genomics of Aspergillus sections Usti and Cavernicolus.</title>
        <authorList>
            <consortium name="Lawrence Berkeley National Laboratory"/>
            <person name="Nybo J.L."/>
            <person name="Vesth T.C."/>
            <person name="Theobald S."/>
            <person name="Frisvad J.C."/>
            <person name="Larsen T.O."/>
            <person name="Kjaerboelling I."/>
            <person name="Rothschild-Mancinelli K."/>
            <person name="Lyhne E.K."/>
            <person name="Kogle M.E."/>
            <person name="Barry K."/>
            <person name="Clum A."/>
            <person name="Na H."/>
            <person name="Ledsgaard L."/>
            <person name="Lin J."/>
            <person name="Lipzen A."/>
            <person name="Kuo A."/>
            <person name="Riley R."/>
            <person name="Mondo S."/>
            <person name="Labutti K."/>
            <person name="Haridas S."/>
            <person name="Pangalinan J."/>
            <person name="Salamov A.A."/>
            <person name="Simmons B.A."/>
            <person name="Magnuson J.K."/>
            <person name="Chen J."/>
            <person name="Drula E."/>
            <person name="Henrissat B."/>
            <person name="Wiebenga A."/>
            <person name="Lubbers R.J."/>
            <person name="Gomes A.C."/>
            <person name="Macurrencykelacurrency M.R."/>
            <person name="Stajich J."/>
            <person name="Grigoriev I.V."/>
            <person name="Mortensen U.H."/>
            <person name="De Vries R.P."/>
            <person name="Baker S.E."/>
            <person name="Andersen M.R."/>
        </authorList>
    </citation>
    <scope>NUCLEOTIDE SEQUENCE [LARGE SCALE GENOMIC DNA]</scope>
    <source>
        <strain evidence="2 3">CBS 449.75</strain>
    </source>
</reference>
<comment type="caution">
    <text evidence="2">The sequence shown here is derived from an EMBL/GenBank/DDBJ whole genome shotgun (WGS) entry which is preliminary data.</text>
</comment>
<proteinExistence type="predicted"/>
<dbReference type="Proteomes" id="UP001610432">
    <property type="component" value="Unassembled WGS sequence"/>
</dbReference>
<evidence type="ECO:0000313" key="3">
    <source>
        <dbReference type="Proteomes" id="UP001610432"/>
    </source>
</evidence>
<evidence type="ECO:0000256" key="1">
    <source>
        <dbReference type="SAM" id="MobiDB-lite"/>
    </source>
</evidence>
<organism evidence="2 3">
    <name type="scientific">Aspergillus lucknowensis</name>
    <dbReference type="NCBI Taxonomy" id="176173"/>
    <lineage>
        <taxon>Eukaryota</taxon>
        <taxon>Fungi</taxon>
        <taxon>Dikarya</taxon>
        <taxon>Ascomycota</taxon>
        <taxon>Pezizomycotina</taxon>
        <taxon>Eurotiomycetes</taxon>
        <taxon>Eurotiomycetidae</taxon>
        <taxon>Eurotiales</taxon>
        <taxon>Aspergillaceae</taxon>
        <taxon>Aspergillus</taxon>
        <taxon>Aspergillus subgen. Nidulantes</taxon>
    </lineage>
</organism>
<dbReference type="EMBL" id="JBFXLQ010000045">
    <property type="protein sequence ID" value="KAL2864055.1"/>
    <property type="molecule type" value="Genomic_DNA"/>
</dbReference>
<sequence>MPTRQTIPLEHDYIQAETSMLQLQLPHDDLDTNQAVEHASNIVEDFRVRSGPMPASDSLLPNIQTPNSVNGHAIISALSQPYFGTFGNIGDDAAQQSEPGPTGAPTVLPVTTDTAECALR</sequence>
<protein>
    <submittedName>
        <fullName evidence="2">Uncharacterized protein</fullName>
    </submittedName>
</protein>
<dbReference type="GeneID" id="98148700"/>
<gene>
    <name evidence="2" type="ORF">BJX67DRAFT_384228</name>
</gene>
<accession>A0ABR4LHP0</accession>